<accession>A0A2N0UYR7</accession>
<comment type="caution">
    <text evidence="2">The sequence shown here is derived from an EMBL/GenBank/DDBJ whole genome shotgun (WGS) entry which is preliminary data.</text>
</comment>
<proteinExistence type="predicted"/>
<reference evidence="2" key="1">
    <citation type="journal article" date="2018" name="Environ. Microbiol.">
        <title>Sporulation capability and amylosome conservation among diverse human colonic and rumen isolates of the keystone starch-degrader Ruminococcus bromii.</title>
        <authorList>
            <person name="Mukhopadhya I."/>
            <person name="Morais S."/>
            <person name="Laverde-Gomez J."/>
            <person name="Sheridan P.O."/>
            <person name="Walker A.W."/>
            <person name="Kelly W."/>
            <person name="Klieve A.V."/>
            <person name="Ouwerkerk D."/>
            <person name="Duncan S.H."/>
            <person name="Louis P."/>
            <person name="Koropatkin N."/>
            <person name="Cockburn D."/>
            <person name="Kibler R."/>
            <person name="Cooper P.J."/>
            <person name="Sandoval C."/>
            <person name="Crost E."/>
            <person name="Juge N."/>
            <person name="Bayer E.A."/>
            <person name="Flint H.J."/>
        </authorList>
    </citation>
    <scope>NUCLEOTIDE SEQUENCE [LARGE SCALE GENOMIC DNA]</scope>
    <source>
        <strain evidence="2">ATCC 27255</strain>
    </source>
</reference>
<organism evidence="2 3">
    <name type="scientific">Ruminococcus bromii</name>
    <dbReference type="NCBI Taxonomy" id="40518"/>
    <lineage>
        <taxon>Bacteria</taxon>
        <taxon>Bacillati</taxon>
        <taxon>Bacillota</taxon>
        <taxon>Clostridia</taxon>
        <taxon>Eubacteriales</taxon>
        <taxon>Oscillospiraceae</taxon>
        <taxon>Ruminococcus</taxon>
    </lineage>
</organism>
<dbReference type="EMBL" id="NNSR01000032">
    <property type="protein sequence ID" value="PKD32136.1"/>
    <property type="molecule type" value="Genomic_DNA"/>
</dbReference>
<keyword evidence="3" id="KW-1185">Reference proteome</keyword>
<evidence type="ECO:0000313" key="2">
    <source>
        <dbReference type="EMBL" id="PKD32136.1"/>
    </source>
</evidence>
<dbReference type="AlphaFoldDB" id="A0A2N0UYR7"/>
<dbReference type="GO" id="GO:0000793">
    <property type="term" value="C:condensed chromosome"/>
    <property type="evidence" value="ECO:0007669"/>
    <property type="project" value="TreeGrafter"/>
</dbReference>
<dbReference type="GO" id="GO:0000785">
    <property type="term" value="C:chromatin"/>
    <property type="evidence" value="ECO:0007669"/>
    <property type="project" value="TreeGrafter"/>
</dbReference>
<dbReference type="SUPFAM" id="SSF57997">
    <property type="entry name" value="Tropomyosin"/>
    <property type="match status" value="1"/>
</dbReference>
<keyword evidence="1" id="KW-0175">Coiled coil</keyword>
<dbReference type="RefSeq" id="WP_101028708.1">
    <property type="nucleotide sequence ID" value="NZ_CABMMZ010000032.1"/>
</dbReference>
<dbReference type="Proteomes" id="UP000233425">
    <property type="component" value="Unassembled WGS sequence"/>
</dbReference>
<feature type="coiled-coil region" evidence="1">
    <location>
        <begin position="308"/>
        <end position="694"/>
    </location>
</feature>
<evidence type="ECO:0000256" key="1">
    <source>
        <dbReference type="SAM" id="Coils"/>
    </source>
</evidence>
<name>A0A2N0UYR7_9FIRM</name>
<dbReference type="Gene3D" id="1.10.287.1490">
    <property type="match status" value="1"/>
</dbReference>
<sequence>MADFGKYFRAYMYMQDILKNDFTYNYITEGLKDGDKGEDKLDGKTNEKVIDMEWVVAIEETLPYIQKAIDEQRRFIKQVDNVVRVELAKKIGPESVKHLSQHTNFIAKVEGDMVTPNKILTIEREESFAIYENRVLMTLIRKALHFVDDKYSKMKDVPNDSYNKISMVRHIDFNEKKVDFNLNYINESHETLADDLDVLDVSQLSDFDRIRRIRTTLNEFLNTQLIKEISKEPEVRPPLMQTNLLKKNPNFKRVVELWNFLDSYKRKGFEVVSEEYNGKMTDTVQQDVYFAMGFQHFMMSIATNPALRSILKEQYDAENARIAEEESKPQKTREAVMKAQLDAVRKEEMEIRLREIREREKKILDLTNEIKNLKVIIDQKEQQILTLRGRVSALEDQLEEVKKELQQTKLKLMEAEKRIAELEEENQQLKDTIEELNKTIDELNQTIDTLNKKIVELNNRILVLVQENARLQTKVKEQEAVIAEQKAHIAELETQVAEQLAKIAALTQSLEKCHAQIEEDNRRITDLTEKNENLTETLQNERVQHRDTVNKMNADFADEKQQMTDAHTAEVESLNHKIADAEVEHNDYVAKLNADFAARANETEQKHLKELADKEETHKKELVEIKEANLKSSAASNAAHASELKKAYKSVDKKVELAEKACEKRMKAKVAEVKKEAQAEIRKAEKKASEKISLVKDEIKSVKDTGDLFVRDYGFGSVAVVSKYADELVKFGKATVADELINAQKSVRSLCICRSKKGVVLAGFSQSGASVYNVYKKQADLTVAFNDLCSMLKGMSNLPIVITFSGVDRPFVMNFENIVRDATKRKTTVFHNKTLKANGFVSVYFGKE</sequence>
<dbReference type="PANTHER" id="PTHR43941:SF1">
    <property type="entry name" value="STRUCTURAL MAINTENANCE OF CHROMOSOMES PROTEIN 2"/>
    <property type="match status" value="1"/>
</dbReference>
<dbReference type="GO" id="GO:0003682">
    <property type="term" value="F:chromatin binding"/>
    <property type="evidence" value="ECO:0007669"/>
    <property type="project" value="TreeGrafter"/>
</dbReference>
<gene>
    <name evidence="2" type="ORF">RBATCC27255_00623</name>
</gene>
<protein>
    <submittedName>
        <fullName evidence="2">Chromosome segregation protein</fullName>
    </submittedName>
</protein>
<dbReference type="PANTHER" id="PTHR43941">
    <property type="entry name" value="STRUCTURAL MAINTENANCE OF CHROMOSOMES PROTEIN 2"/>
    <property type="match status" value="1"/>
</dbReference>
<dbReference type="GO" id="GO:0000796">
    <property type="term" value="C:condensin complex"/>
    <property type="evidence" value="ECO:0007669"/>
    <property type="project" value="TreeGrafter"/>
</dbReference>
<evidence type="ECO:0000313" key="3">
    <source>
        <dbReference type="Proteomes" id="UP000233425"/>
    </source>
</evidence>